<feature type="domain" description="Aromatic amino acid beta-eliminating lyase/threonine aldolase" evidence="6">
    <location>
        <begin position="7"/>
        <end position="296"/>
    </location>
</feature>
<evidence type="ECO:0000313" key="7">
    <source>
        <dbReference type="EMBL" id="SEL88940.1"/>
    </source>
</evidence>
<accession>A0A1H7TVQ5</accession>
<dbReference type="GO" id="GO:0006567">
    <property type="term" value="P:L-threonine catabolic process"/>
    <property type="evidence" value="ECO:0007669"/>
    <property type="project" value="UniProtKB-UniRule"/>
</dbReference>
<dbReference type="PANTHER" id="PTHR48097:SF5">
    <property type="entry name" value="LOW SPECIFICITY L-THREONINE ALDOLASE"/>
    <property type="match status" value="1"/>
</dbReference>
<gene>
    <name evidence="7" type="ORF">SAMN04515666_1066</name>
</gene>
<dbReference type="EC" id="4.1.2.48" evidence="5"/>
<dbReference type="Gene3D" id="3.90.1150.10">
    <property type="entry name" value="Aspartate Aminotransferase, domain 1"/>
    <property type="match status" value="1"/>
</dbReference>
<comment type="similarity">
    <text evidence="2 5">Belongs to the threonine aldolase family.</text>
</comment>
<dbReference type="RefSeq" id="WP_091837187.1">
    <property type="nucleotide sequence ID" value="NZ_FOAN01000006.1"/>
</dbReference>
<evidence type="ECO:0000256" key="1">
    <source>
        <dbReference type="ARBA" id="ARBA00001933"/>
    </source>
</evidence>
<dbReference type="Pfam" id="PF01212">
    <property type="entry name" value="Beta_elim_lyase"/>
    <property type="match status" value="1"/>
</dbReference>
<comment type="catalytic activity">
    <reaction evidence="5">
        <text>L-threonine = acetaldehyde + glycine</text>
        <dbReference type="Rhea" id="RHEA:19625"/>
        <dbReference type="ChEBI" id="CHEBI:15343"/>
        <dbReference type="ChEBI" id="CHEBI:57305"/>
        <dbReference type="ChEBI" id="CHEBI:57926"/>
        <dbReference type="EC" id="4.1.2.48"/>
    </reaction>
</comment>
<organism evidence="7 8">
    <name type="scientific">Bosea lupini</name>
    <dbReference type="NCBI Taxonomy" id="1036779"/>
    <lineage>
        <taxon>Bacteria</taxon>
        <taxon>Pseudomonadati</taxon>
        <taxon>Pseudomonadota</taxon>
        <taxon>Alphaproteobacteria</taxon>
        <taxon>Hyphomicrobiales</taxon>
        <taxon>Boseaceae</taxon>
        <taxon>Bosea</taxon>
    </lineage>
</organism>
<dbReference type="PANTHER" id="PTHR48097">
    <property type="entry name" value="L-THREONINE ALDOLASE-RELATED"/>
    <property type="match status" value="1"/>
</dbReference>
<evidence type="ECO:0000256" key="2">
    <source>
        <dbReference type="ARBA" id="ARBA00006966"/>
    </source>
</evidence>
<evidence type="ECO:0000313" key="8">
    <source>
        <dbReference type="Proteomes" id="UP000199664"/>
    </source>
</evidence>
<comment type="function">
    <text evidence="5">Catalyzes the cleavage of L-allo-threonine and L-threonine to glycine and acetaldehyde.</text>
</comment>
<dbReference type="AlphaFoldDB" id="A0A1H7TVQ5"/>
<dbReference type="SUPFAM" id="SSF53383">
    <property type="entry name" value="PLP-dependent transferases"/>
    <property type="match status" value="1"/>
</dbReference>
<dbReference type="InterPro" id="IPR015422">
    <property type="entry name" value="PyrdxlP-dep_Trfase_small"/>
</dbReference>
<comment type="cofactor">
    <cofactor evidence="1 5">
        <name>pyridoxal 5'-phosphate</name>
        <dbReference type="ChEBI" id="CHEBI:597326"/>
    </cofactor>
</comment>
<keyword evidence="4 5" id="KW-0663">Pyridoxal phosphate</keyword>
<reference evidence="8" key="1">
    <citation type="submission" date="2016-10" db="EMBL/GenBank/DDBJ databases">
        <authorList>
            <person name="Varghese N."/>
            <person name="Submissions S."/>
        </authorList>
    </citation>
    <scope>NUCLEOTIDE SEQUENCE [LARGE SCALE GENOMIC DNA]</scope>
    <source>
        <strain evidence="8">LMG 26383,CCUG 61248,R- 45681</strain>
    </source>
</reference>
<dbReference type="PIRSF" id="PIRSF038940">
    <property type="entry name" value="Low_specificity_LTA"/>
    <property type="match status" value="1"/>
</dbReference>
<dbReference type="GO" id="GO:0008732">
    <property type="term" value="F:L-allo-threonine aldolase activity"/>
    <property type="evidence" value="ECO:0007669"/>
    <property type="project" value="RHEA"/>
</dbReference>
<evidence type="ECO:0000259" key="6">
    <source>
        <dbReference type="Pfam" id="PF01212"/>
    </source>
</evidence>
<dbReference type="Proteomes" id="UP000199664">
    <property type="component" value="Unassembled WGS sequence"/>
</dbReference>
<protein>
    <recommendedName>
        <fullName evidence="5">L-threonine aldolase</fullName>
        <ecNumber evidence="5">4.1.2.48</ecNumber>
    </recommendedName>
</protein>
<keyword evidence="8" id="KW-1185">Reference proteome</keyword>
<dbReference type="Gene3D" id="3.40.640.10">
    <property type="entry name" value="Type I PLP-dependent aspartate aminotransferase-like (Major domain)"/>
    <property type="match status" value="1"/>
</dbReference>
<evidence type="ECO:0000256" key="5">
    <source>
        <dbReference type="PIRNR" id="PIRNR038940"/>
    </source>
</evidence>
<name>A0A1H7TVQ5_9HYPH</name>
<dbReference type="InterPro" id="IPR015421">
    <property type="entry name" value="PyrdxlP-dep_Trfase_major"/>
</dbReference>
<dbReference type="InterPro" id="IPR015424">
    <property type="entry name" value="PyrdxlP-dep_Trfase"/>
</dbReference>
<dbReference type="EMBL" id="FOAN01000006">
    <property type="protein sequence ID" value="SEL88940.1"/>
    <property type="molecule type" value="Genomic_DNA"/>
</dbReference>
<keyword evidence="5" id="KW-0456">Lyase</keyword>
<evidence type="ECO:0000256" key="4">
    <source>
        <dbReference type="ARBA" id="ARBA00022898"/>
    </source>
</evidence>
<sequence length="351" mass="37880">MTEILFGSDNQAGVSPQVMDAIRRADDGIAVAYGDDIHSGRLNAAFSEVFEHEAFVFSAATGTAANALGLAAITPPYGETICHEAAHILTTEGGAPEFYAGGSRLVGIPGSNGKIAADDLRRVLDERMRPSRHHLACSSLSLTQATEFGTLYTLAELEALSETAHARGLRVHMDGARFTNALVALGARPAAMSWRAGIDVLSLGTTKNGTMNAEAVIVFDLALARDLAYRQKRAGLLTSKMRYVSAQLHAFLADGLWLRNARHANDMARAVAALLARVPGVRLSHPVETNQIFADIDPHVTALLERSGVRFRAWDHRHPTRHRLVMSFRDNEQSIERVRGALAPAFARASA</sequence>
<dbReference type="InterPro" id="IPR001597">
    <property type="entry name" value="ArAA_b-elim_lyase/Thr_aldolase"/>
</dbReference>
<comment type="subunit">
    <text evidence="3">Homotetramer.</text>
</comment>
<comment type="catalytic activity">
    <reaction evidence="5">
        <text>L-allo-threonine = acetaldehyde + glycine</text>
        <dbReference type="Rhea" id="RHEA:26209"/>
        <dbReference type="ChEBI" id="CHEBI:15343"/>
        <dbReference type="ChEBI" id="CHEBI:57305"/>
        <dbReference type="ChEBI" id="CHEBI:58585"/>
        <dbReference type="EC" id="4.1.2.48"/>
    </reaction>
</comment>
<evidence type="ECO:0000256" key="3">
    <source>
        <dbReference type="ARBA" id="ARBA00011881"/>
    </source>
</evidence>
<dbReference type="OrthoDB" id="9774495at2"/>
<dbReference type="InterPro" id="IPR026273">
    <property type="entry name" value="Low_specificity_L-TA_bact"/>
</dbReference>
<proteinExistence type="inferred from homology"/>
<dbReference type="STRING" id="1036779.SAMN04515666_1066"/>